<feature type="signal peptide" evidence="1">
    <location>
        <begin position="1"/>
        <end position="24"/>
    </location>
</feature>
<organism evidence="2 3">
    <name type="scientific">Cajanus cajan</name>
    <name type="common">Pigeon pea</name>
    <name type="synonym">Cajanus indicus</name>
    <dbReference type="NCBI Taxonomy" id="3821"/>
    <lineage>
        <taxon>Eukaryota</taxon>
        <taxon>Viridiplantae</taxon>
        <taxon>Streptophyta</taxon>
        <taxon>Embryophyta</taxon>
        <taxon>Tracheophyta</taxon>
        <taxon>Spermatophyta</taxon>
        <taxon>Magnoliopsida</taxon>
        <taxon>eudicotyledons</taxon>
        <taxon>Gunneridae</taxon>
        <taxon>Pentapetalae</taxon>
        <taxon>rosids</taxon>
        <taxon>fabids</taxon>
        <taxon>Fabales</taxon>
        <taxon>Fabaceae</taxon>
        <taxon>Papilionoideae</taxon>
        <taxon>50 kb inversion clade</taxon>
        <taxon>NPAAA clade</taxon>
        <taxon>indigoferoid/millettioid clade</taxon>
        <taxon>Phaseoleae</taxon>
        <taxon>Cajanus</taxon>
    </lineage>
</organism>
<accession>A0A151T149</accession>
<name>A0A151T149_CAJCA</name>
<dbReference type="PANTHER" id="PTHR33592">
    <property type="entry name" value="TRANSMEMBRANE PROTEIN"/>
    <property type="match status" value="1"/>
</dbReference>
<proteinExistence type="predicted"/>
<keyword evidence="1" id="KW-0732">Signal</keyword>
<evidence type="ECO:0000313" key="2">
    <source>
        <dbReference type="EMBL" id="KYP60783.1"/>
    </source>
</evidence>
<dbReference type="OMA" id="NQAGRAW"/>
<reference evidence="2 3" key="1">
    <citation type="journal article" date="2012" name="Nat. Biotechnol.">
        <title>Draft genome sequence of pigeonpea (Cajanus cajan), an orphan legume crop of resource-poor farmers.</title>
        <authorList>
            <person name="Varshney R.K."/>
            <person name="Chen W."/>
            <person name="Li Y."/>
            <person name="Bharti A.K."/>
            <person name="Saxena R.K."/>
            <person name="Schlueter J.A."/>
            <person name="Donoghue M.T."/>
            <person name="Azam S."/>
            <person name="Fan G."/>
            <person name="Whaley A.M."/>
            <person name="Farmer A.D."/>
            <person name="Sheridan J."/>
            <person name="Iwata A."/>
            <person name="Tuteja R."/>
            <person name="Penmetsa R.V."/>
            <person name="Wu W."/>
            <person name="Upadhyaya H.D."/>
            <person name="Yang S.P."/>
            <person name="Shah T."/>
            <person name="Saxena K.B."/>
            <person name="Michael T."/>
            <person name="McCombie W.R."/>
            <person name="Yang B."/>
            <person name="Zhang G."/>
            <person name="Yang H."/>
            <person name="Wang J."/>
            <person name="Spillane C."/>
            <person name="Cook D.R."/>
            <person name="May G.D."/>
            <person name="Xu X."/>
            <person name="Jackson S.A."/>
        </authorList>
    </citation>
    <scope>NUCLEOTIDE SEQUENCE [LARGE SCALE GENOMIC DNA]</scope>
    <source>
        <strain evidence="3">cv. Asha</strain>
    </source>
</reference>
<dbReference type="PANTHER" id="PTHR33592:SF5">
    <property type="entry name" value="TRANSMEMBRANE PROTEIN"/>
    <property type="match status" value="1"/>
</dbReference>
<sequence>MKGLNFFFALILVLAVVHVQPNQAGRAWNMKEPNLMILDKGPVTPSGPSTCTYIPGSGGRNCPPVNEMNVAGNTQHYSGETYPRLVVPFGVATNQH</sequence>
<keyword evidence="3" id="KW-1185">Reference proteome</keyword>
<dbReference type="Proteomes" id="UP000075243">
    <property type="component" value="Chromosome 9"/>
</dbReference>
<evidence type="ECO:0000313" key="3">
    <source>
        <dbReference type="Proteomes" id="UP000075243"/>
    </source>
</evidence>
<dbReference type="AlphaFoldDB" id="A0A151T149"/>
<evidence type="ECO:0000256" key="1">
    <source>
        <dbReference type="SAM" id="SignalP"/>
    </source>
</evidence>
<protein>
    <submittedName>
        <fullName evidence="2">Uncharacterized protein</fullName>
    </submittedName>
</protein>
<dbReference type="Gramene" id="C.cajan_22534.t">
    <property type="protein sequence ID" value="C.cajan_22534.t.cds1"/>
    <property type="gene ID" value="C.cajan_22534"/>
</dbReference>
<gene>
    <name evidence="2" type="ORF">KK1_023196</name>
</gene>
<feature type="chain" id="PRO_5007588831" evidence="1">
    <location>
        <begin position="25"/>
        <end position="96"/>
    </location>
</feature>
<dbReference type="EMBL" id="CM003611">
    <property type="protein sequence ID" value="KYP60783.1"/>
    <property type="molecule type" value="Genomic_DNA"/>
</dbReference>